<name>A0A9X4BQI2_9XANT</name>
<dbReference type="EMBL" id="JANWTP010000003">
    <property type="protein sequence ID" value="MDC8636617.1"/>
    <property type="molecule type" value="Genomic_DNA"/>
</dbReference>
<reference evidence="1" key="2">
    <citation type="submission" date="2022-08" db="EMBL/GenBank/DDBJ databases">
        <authorList>
            <person name="Iruegas-Bocardo F."/>
            <person name="Weisberg A.J."/>
            <person name="Riutta E.R."/>
            <person name="Kilday K."/>
            <person name="Bonkowski J.C."/>
            <person name="Creswell T."/>
            <person name="Daughtrey M.L."/>
            <person name="Rane K."/>
            <person name="Grunwald N.J."/>
            <person name="Chang J.H."/>
            <person name="Putnam M.L."/>
        </authorList>
    </citation>
    <scope>NUCLEOTIDE SEQUENCE</scope>
    <source>
        <strain evidence="1">22-338</strain>
    </source>
</reference>
<dbReference type="RefSeq" id="WP_146094649.1">
    <property type="nucleotide sequence ID" value="NZ_CP168173.1"/>
</dbReference>
<dbReference type="Proteomes" id="UP001140230">
    <property type="component" value="Unassembled WGS sequence"/>
</dbReference>
<reference evidence="1" key="1">
    <citation type="journal article" date="2022" name="Phytopathology">
        <title>Whole genome sequencing-based tracing of a 2022 introduction and outbreak of Xanthomonas hortorum pv. pelargonii.</title>
        <authorList>
            <person name="Iruegas Bocardo F."/>
            <person name="Weisberg A.J."/>
            <person name="Riutta E.R."/>
            <person name="Kilday K.B."/>
            <person name="Bonkowski J.C."/>
            <person name="Creswell T.C."/>
            <person name="Daughtrey M."/>
            <person name="Rane K.K."/>
            <person name="Grunwald N.J."/>
            <person name="Chang J.H."/>
            <person name="Putnam M."/>
        </authorList>
    </citation>
    <scope>NUCLEOTIDE SEQUENCE</scope>
    <source>
        <strain evidence="1">22-338</strain>
    </source>
</reference>
<comment type="caution">
    <text evidence="1">The sequence shown here is derived from an EMBL/GenBank/DDBJ whole genome shotgun (WGS) entry which is preliminary data.</text>
</comment>
<sequence length="175" mass="18993">MHTAVVVSAAACMHLHAVFAGCLILPAMRVVQKSASNADRAAHGQTRFQAMQAGLSAAGACKVSSFHRAPVHRDCACPAGVAAEARPFAIDNSRSVQLQPRVIASQSGTSLLHFLNVDTWFTLSNYKNTRCLVGAFDDVACVTLISSEFLFFNKFIQRYESLIHTVSAANSRFYR</sequence>
<protein>
    <submittedName>
        <fullName evidence="1">Uncharacterized protein</fullName>
    </submittedName>
</protein>
<gene>
    <name evidence="1" type="ORF">NY667_02040</name>
</gene>
<organism evidence="1 2">
    <name type="scientific">Xanthomonas hortorum pv. hederae</name>
    <dbReference type="NCBI Taxonomy" id="453603"/>
    <lineage>
        <taxon>Bacteria</taxon>
        <taxon>Pseudomonadati</taxon>
        <taxon>Pseudomonadota</taxon>
        <taxon>Gammaproteobacteria</taxon>
        <taxon>Lysobacterales</taxon>
        <taxon>Lysobacteraceae</taxon>
        <taxon>Xanthomonas</taxon>
    </lineage>
</organism>
<evidence type="ECO:0000313" key="1">
    <source>
        <dbReference type="EMBL" id="MDC8636617.1"/>
    </source>
</evidence>
<accession>A0A9X4BQI2</accession>
<evidence type="ECO:0000313" key="2">
    <source>
        <dbReference type="Proteomes" id="UP001140230"/>
    </source>
</evidence>
<proteinExistence type="predicted"/>
<dbReference type="AlphaFoldDB" id="A0A9X4BQI2"/>